<name>A0ABR1CAW7_NECAM</name>
<feature type="compositionally biased region" description="Polar residues" evidence="1">
    <location>
        <begin position="1"/>
        <end position="23"/>
    </location>
</feature>
<organism evidence="2 3">
    <name type="scientific">Necator americanus</name>
    <name type="common">Human hookworm</name>
    <dbReference type="NCBI Taxonomy" id="51031"/>
    <lineage>
        <taxon>Eukaryota</taxon>
        <taxon>Metazoa</taxon>
        <taxon>Ecdysozoa</taxon>
        <taxon>Nematoda</taxon>
        <taxon>Chromadorea</taxon>
        <taxon>Rhabditida</taxon>
        <taxon>Rhabditina</taxon>
        <taxon>Rhabditomorpha</taxon>
        <taxon>Strongyloidea</taxon>
        <taxon>Ancylostomatidae</taxon>
        <taxon>Bunostominae</taxon>
        <taxon>Necator</taxon>
    </lineage>
</organism>
<evidence type="ECO:0000313" key="2">
    <source>
        <dbReference type="EMBL" id="KAK6735632.1"/>
    </source>
</evidence>
<accession>A0ABR1CAW7</accession>
<feature type="compositionally biased region" description="Basic residues" evidence="1">
    <location>
        <begin position="40"/>
        <end position="50"/>
    </location>
</feature>
<evidence type="ECO:0000313" key="3">
    <source>
        <dbReference type="Proteomes" id="UP001303046"/>
    </source>
</evidence>
<protein>
    <submittedName>
        <fullName evidence="2">Uncharacterized protein</fullName>
    </submittedName>
</protein>
<keyword evidence="3" id="KW-1185">Reference proteome</keyword>
<feature type="region of interest" description="Disordered" evidence="1">
    <location>
        <begin position="1"/>
        <end position="65"/>
    </location>
</feature>
<comment type="caution">
    <text evidence="2">The sequence shown here is derived from an EMBL/GenBank/DDBJ whole genome shotgun (WGS) entry which is preliminary data.</text>
</comment>
<feature type="compositionally biased region" description="Basic and acidic residues" evidence="1">
    <location>
        <begin position="51"/>
        <end position="65"/>
    </location>
</feature>
<proteinExistence type="predicted"/>
<evidence type="ECO:0000256" key="1">
    <source>
        <dbReference type="SAM" id="MobiDB-lite"/>
    </source>
</evidence>
<reference evidence="2 3" key="1">
    <citation type="submission" date="2023-08" db="EMBL/GenBank/DDBJ databases">
        <title>A Necator americanus chromosomal reference genome.</title>
        <authorList>
            <person name="Ilik V."/>
            <person name="Petrzelkova K.J."/>
            <person name="Pardy F."/>
            <person name="Fuh T."/>
            <person name="Niatou-Singa F.S."/>
            <person name="Gouil Q."/>
            <person name="Baker L."/>
            <person name="Ritchie M.E."/>
            <person name="Jex A.R."/>
            <person name="Gazzola D."/>
            <person name="Li H."/>
            <person name="Toshio Fujiwara R."/>
            <person name="Zhan B."/>
            <person name="Aroian R.V."/>
            <person name="Pafco B."/>
            <person name="Schwarz E.M."/>
        </authorList>
    </citation>
    <scope>NUCLEOTIDE SEQUENCE [LARGE SCALE GENOMIC DNA]</scope>
    <source>
        <strain evidence="2 3">Aroian</strain>
        <tissue evidence="2">Whole animal</tissue>
    </source>
</reference>
<dbReference type="Proteomes" id="UP001303046">
    <property type="component" value="Unassembled WGS sequence"/>
</dbReference>
<gene>
    <name evidence="2" type="primary">Necator_chrII.g6487</name>
    <name evidence="2" type="ORF">RB195_018694</name>
</gene>
<sequence>MHVLTAESSAEYGSNTSSTSIPKTENILDDEGKEQERKRKEARAKKRTARVHSEHSTEEQTMRPSEECANIAMFLDSF</sequence>
<dbReference type="EMBL" id="JAVFWL010000002">
    <property type="protein sequence ID" value="KAK6735632.1"/>
    <property type="molecule type" value="Genomic_DNA"/>
</dbReference>